<organism evidence="1">
    <name type="scientific">Rhizophora mucronata</name>
    <name type="common">Asiatic mangrove</name>
    <dbReference type="NCBI Taxonomy" id="61149"/>
    <lineage>
        <taxon>Eukaryota</taxon>
        <taxon>Viridiplantae</taxon>
        <taxon>Streptophyta</taxon>
        <taxon>Embryophyta</taxon>
        <taxon>Tracheophyta</taxon>
        <taxon>Spermatophyta</taxon>
        <taxon>Magnoliopsida</taxon>
        <taxon>eudicotyledons</taxon>
        <taxon>Gunneridae</taxon>
        <taxon>Pentapetalae</taxon>
        <taxon>rosids</taxon>
        <taxon>fabids</taxon>
        <taxon>Malpighiales</taxon>
        <taxon>Rhizophoraceae</taxon>
        <taxon>Rhizophora</taxon>
    </lineage>
</organism>
<reference evidence="1" key="1">
    <citation type="submission" date="2018-02" db="EMBL/GenBank/DDBJ databases">
        <title>Rhizophora mucronata_Transcriptome.</title>
        <authorList>
            <person name="Meera S.P."/>
            <person name="Sreeshan A."/>
            <person name="Augustine A."/>
        </authorList>
    </citation>
    <scope>NUCLEOTIDE SEQUENCE</scope>
    <source>
        <tissue evidence="1">Leaf</tissue>
    </source>
</reference>
<accession>A0A2P2P4S1</accession>
<proteinExistence type="predicted"/>
<dbReference type="AlphaFoldDB" id="A0A2P2P4S1"/>
<sequence length="43" mass="4855">MRIDDLETIGMVNVIGGKNLLVYSLDIAIRKENNINVISHSRE</sequence>
<evidence type="ECO:0000313" key="1">
    <source>
        <dbReference type="EMBL" id="MBX49720.1"/>
    </source>
</evidence>
<name>A0A2P2P4S1_RHIMU</name>
<dbReference type="EMBL" id="GGEC01069236">
    <property type="protein sequence ID" value="MBX49720.1"/>
    <property type="molecule type" value="Transcribed_RNA"/>
</dbReference>
<protein>
    <submittedName>
        <fullName evidence="1">Uncharacterized protein</fullName>
    </submittedName>
</protein>